<reference evidence="12" key="1">
    <citation type="journal article" date="2015" name="Int. J. Syst. Evol. Microbiol.">
        <title>Rhizobium alvei sp. nov., isolated from a freshwater river.</title>
        <authorList>
            <person name="Sheu S.Y."/>
            <person name="Huang H.W."/>
            <person name="Young C.C."/>
            <person name="Chen W.M."/>
        </authorList>
    </citation>
    <scope>NUCLEOTIDE SEQUENCE</scope>
    <source>
        <strain evidence="12">TNR-22</strain>
    </source>
</reference>
<evidence type="ECO:0000256" key="5">
    <source>
        <dbReference type="ARBA" id="ARBA00022692"/>
    </source>
</evidence>
<keyword evidence="8" id="KW-0406">Ion transport</keyword>
<comment type="subcellular location">
    <subcellularLocation>
        <location evidence="1">Membrane</location>
        <topology evidence="1">Multi-pass membrane protein</topology>
    </subcellularLocation>
</comment>
<evidence type="ECO:0000313" key="13">
    <source>
        <dbReference type="Proteomes" id="UP001174932"/>
    </source>
</evidence>
<keyword evidence="9 10" id="KW-0472">Membrane</keyword>
<keyword evidence="6" id="KW-0630">Potassium</keyword>
<organism evidence="12 13">
    <name type="scientific">Rhizobium alvei</name>
    <dbReference type="NCBI Taxonomy" id="1132659"/>
    <lineage>
        <taxon>Bacteria</taxon>
        <taxon>Pseudomonadati</taxon>
        <taxon>Pseudomonadota</taxon>
        <taxon>Alphaproteobacteria</taxon>
        <taxon>Hyphomicrobiales</taxon>
        <taxon>Rhizobiaceae</taxon>
        <taxon>Rhizobium/Agrobacterium group</taxon>
        <taxon>Rhizobium</taxon>
    </lineage>
</organism>
<evidence type="ECO:0000256" key="10">
    <source>
        <dbReference type="SAM" id="Phobius"/>
    </source>
</evidence>
<keyword evidence="4" id="KW-0633">Potassium transport</keyword>
<evidence type="ECO:0000259" key="11">
    <source>
        <dbReference type="PROSITE" id="PS51201"/>
    </source>
</evidence>
<dbReference type="Gene3D" id="1.20.1530.20">
    <property type="match status" value="1"/>
</dbReference>
<dbReference type="PANTHER" id="PTHR46157:SF4">
    <property type="entry name" value="K(+) EFFLUX ANTIPORTER 3, CHLOROPLASTIC"/>
    <property type="match status" value="1"/>
</dbReference>
<evidence type="ECO:0000256" key="8">
    <source>
        <dbReference type="ARBA" id="ARBA00023065"/>
    </source>
</evidence>
<keyword evidence="7 10" id="KW-1133">Transmembrane helix</keyword>
<evidence type="ECO:0000256" key="3">
    <source>
        <dbReference type="ARBA" id="ARBA00022449"/>
    </source>
</evidence>
<dbReference type="EMBL" id="JAUOZU010000001">
    <property type="protein sequence ID" value="MDO6962622.1"/>
    <property type="molecule type" value="Genomic_DNA"/>
</dbReference>
<feature type="transmembrane region" description="Helical" evidence="10">
    <location>
        <begin position="287"/>
        <end position="305"/>
    </location>
</feature>
<evidence type="ECO:0000256" key="4">
    <source>
        <dbReference type="ARBA" id="ARBA00022538"/>
    </source>
</evidence>
<feature type="transmembrane region" description="Helical" evidence="10">
    <location>
        <begin position="71"/>
        <end position="90"/>
    </location>
</feature>
<feature type="transmembrane region" description="Helical" evidence="10">
    <location>
        <begin position="234"/>
        <end position="267"/>
    </location>
</feature>
<sequence>MASSVNLGIYSDAMIVLATAGVLVPVISRIGVNPIIGYLAFGALLGPMGLGSHLDTFPFLYWLTIVEPGNVSAIAELGIVFLLFLIGLELSFSRLIALRRLVFGLGFLQIVLSAAALTLMARLVGLEMVPALLVGTSLSLSSTAMVIEILAAKRRMATIIGRTSFAVLLAQDIAVVPLLMLVGILAAGSTTNMAASIGMALLQAVASLAVIVLLGRVFIRPLFRLVGSLRSPEVFLAAILFVIVGAGFVASLFGLSMALGAFVAGLLLSETEYRKAVEAIVEPFKGLLLGVFFFTVGMSIDLALFASAPFQILMTVALMILIKTVVMVPLSRSFGVPMLKSIELSLLLAPGGEFAFVALGAGVSAGLLTQEKTAIVLTAVAVSMALLPLIANLAERLVARIRSETRFDPALEVQPDTIDNHVIVVGYGRVGKVVAGLLERHSIPYTAIDSEGALVSRERRRSDRVYFGNAADPNFLRACGLERASAMIMTVQDDHTTDHVIDFVRAMRPDMPIVARARDATHARHLYALGVTTAVPETIEASLQLSEATLICMGIPMGKVIASIHDRRDEFRKELQ</sequence>
<reference evidence="12" key="2">
    <citation type="submission" date="2023-07" db="EMBL/GenBank/DDBJ databases">
        <authorList>
            <person name="Shen H."/>
        </authorList>
    </citation>
    <scope>NUCLEOTIDE SEQUENCE</scope>
    <source>
        <strain evidence="12">TNR-22</strain>
    </source>
</reference>
<feature type="transmembrane region" description="Helical" evidence="10">
    <location>
        <begin position="6"/>
        <end position="28"/>
    </location>
</feature>
<evidence type="ECO:0000256" key="7">
    <source>
        <dbReference type="ARBA" id="ARBA00022989"/>
    </source>
</evidence>
<accession>A0ABT8YG25</accession>
<dbReference type="InterPro" id="IPR006153">
    <property type="entry name" value="Cation/H_exchanger_TM"/>
</dbReference>
<dbReference type="Proteomes" id="UP001174932">
    <property type="component" value="Unassembled WGS sequence"/>
</dbReference>
<name>A0ABT8YG25_9HYPH</name>
<dbReference type="RefSeq" id="WP_304374506.1">
    <property type="nucleotide sequence ID" value="NZ_JAUOZU010000001.1"/>
</dbReference>
<feature type="transmembrane region" description="Helical" evidence="10">
    <location>
        <begin position="164"/>
        <end position="187"/>
    </location>
</feature>
<feature type="transmembrane region" description="Helical" evidence="10">
    <location>
        <begin position="102"/>
        <end position="125"/>
    </location>
</feature>
<feature type="domain" description="RCK N-terminal" evidence="11">
    <location>
        <begin position="419"/>
        <end position="536"/>
    </location>
</feature>
<dbReference type="Gene3D" id="3.40.50.720">
    <property type="entry name" value="NAD(P)-binding Rossmann-like Domain"/>
    <property type="match status" value="1"/>
</dbReference>
<dbReference type="Pfam" id="PF02254">
    <property type="entry name" value="TrkA_N"/>
    <property type="match status" value="1"/>
</dbReference>
<evidence type="ECO:0000256" key="6">
    <source>
        <dbReference type="ARBA" id="ARBA00022958"/>
    </source>
</evidence>
<feature type="transmembrane region" description="Helical" evidence="10">
    <location>
        <begin position="131"/>
        <end position="152"/>
    </location>
</feature>
<dbReference type="InterPro" id="IPR036291">
    <property type="entry name" value="NAD(P)-bd_dom_sf"/>
</dbReference>
<keyword evidence="2" id="KW-0813">Transport</keyword>
<dbReference type="PROSITE" id="PS51201">
    <property type="entry name" value="RCK_N"/>
    <property type="match status" value="1"/>
</dbReference>
<feature type="transmembrane region" description="Helical" evidence="10">
    <location>
        <begin position="35"/>
        <end position="51"/>
    </location>
</feature>
<dbReference type="Pfam" id="PF00999">
    <property type="entry name" value="Na_H_Exchanger"/>
    <property type="match status" value="1"/>
</dbReference>
<dbReference type="SUPFAM" id="SSF51735">
    <property type="entry name" value="NAD(P)-binding Rossmann-fold domains"/>
    <property type="match status" value="1"/>
</dbReference>
<evidence type="ECO:0000256" key="1">
    <source>
        <dbReference type="ARBA" id="ARBA00004141"/>
    </source>
</evidence>
<proteinExistence type="predicted"/>
<gene>
    <name evidence="12" type="ORF">Q4481_01560</name>
</gene>
<keyword evidence="13" id="KW-1185">Reference proteome</keyword>
<dbReference type="InterPro" id="IPR003148">
    <property type="entry name" value="RCK_N"/>
</dbReference>
<keyword evidence="5 10" id="KW-0812">Transmembrane</keyword>
<feature type="transmembrane region" description="Helical" evidence="10">
    <location>
        <begin position="193"/>
        <end position="214"/>
    </location>
</feature>
<dbReference type="InterPro" id="IPR038770">
    <property type="entry name" value="Na+/solute_symporter_sf"/>
</dbReference>
<evidence type="ECO:0000256" key="9">
    <source>
        <dbReference type="ARBA" id="ARBA00023136"/>
    </source>
</evidence>
<keyword evidence="3" id="KW-0050">Antiport</keyword>
<feature type="transmembrane region" description="Helical" evidence="10">
    <location>
        <begin position="344"/>
        <end position="368"/>
    </location>
</feature>
<feature type="transmembrane region" description="Helical" evidence="10">
    <location>
        <begin position="375"/>
        <end position="394"/>
    </location>
</feature>
<evidence type="ECO:0000256" key="2">
    <source>
        <dbReference type="ARBA" id="ARBA00022448"/>
    </source>
</evidence>
<feature type="transmembrane region" description="Helical" evidence="10">
    <location>
        <begin position="312"/>
        <end position="332"/>
    </location>
</feature>
<dbReference type="PANTHER" id="PTHR46157">
    <property type="entry name" value="K(+) EFFLUX ANTIPORTER 3, CHLOROPLASTIC"/>
    <property type="match status" value="1"/>
</dbReference>
<protein>
    <submittedName>
        <fullName evidence="12">Cation:proton antiporter</fullName>
    </submittedName>
</protein>
<evidence type="ECO:0000313" key="12">
    <source>
        <dbReference type="EMBL" id="MDO6962622.1"/>
    </source>
</evidence>
<comment type="caution">
    <text evidence="12">The sequence shown here is derived from an EMBL/GenBank/DDBJ whole genome shotgun (WGS) entry which is preliminary data.</text>
</comment>